<dbReference type="KEGG" id="btab:109036455"/>
<keyword evidence="2" id="KW-0853">WD repeat</keyword>
<dbReference type="AlphaFoldDB" id="A0A9P0AIY2"/>
<dbReference type="PANTHER" id="PTHR44324">
    <property type="entry name" value="WD40 REPEAT DOMAIN 95"/>
    <property type="match status" value="1"/>
</dbReference>
<dbReference type="InterPro" id="IPR036322">
    <property type="entry name" value="WD40_repeat_dom_sf"/>
</dbReference>
<sequence>MSESSALTSLSFDYSPQDNVYSVSGSSLLNRLDSDDLLQLKLFFFPHERTGLNGEKKYRYSIMQQESSYCGIPLNKEEFVSAINTIIGSCVYATAAANLFENLSKNNDESQSNLIWWVQILDAMIEDWDKSKAILKHIDEESVTILSAEHSKRETIIKIIPVETELSFCYIIICKYGRVGIYNKNLQLLDSYTVALAKEGNEEVQKISISCWVTDAIYLPDAVVLLIAGSNRSLHLFDISGLIHVPIVTISGMPNSPSCLHYSKGSPSMLFIGDDHGNITILSFLKPKHSLFSKNSVDESSNYFWTELQEQSEYVSISGKCGVHMDAVQQILYCRDNNTIASCSLHGETSLIIQHMNSLRTPYIYRLSKGIKCFYLNHKLRILITGSSDNLVRVWNPVVPRLPICSLSGHKAPIVDVTLLQQSKTVLSLSADGILKDWDIDNQSCIQTIDLTFPAFGIPGKLVEYGRKSIYPGAPDKDPPLLRQPKSGLMLITDISSLDIESCSLANADHKNEEAEVATINNDEIGVYSSILVACSNNIATVKLIESSLQTPHHGSLSEADPQPKTRQRTKKENVNDQQPELPSAQISEKDDIPPQSSKPETLLGKNALEVLPQIKMQRASNLGLNHSRVEQYSSEKQIQFLVEQCTPHLALKMSNLEQLQIQLQPPKNGSHRLQALFKTADMPGSERTKVKMKLDRQELTPSRVSSCSLTSHITAPSLKS</sequence>
<evidence type="ECO:0008006" key="6">
    <source>
        <dbReference type="Google" id="ProtNLM"/>
    </source>
</evidence>
<gene>
    <name evidence="4" type="ORF">BEMITA_LOCUS10812</name>
</gene>
<name>A0A9P0AIY2_BEMTA</name>
<evidence type="ECO:0000313" key="5">
    <source>
        <dbReference type="Proteomes" id="UP001152759"/>
    </source>
</evidence>
<dbReference type="InterPro" id="IPR001680">
    <property type="entry name" value="WD40_rpt"/>
</dbReference>
<dbReference type="InterPro" id="IPR051242">
    <property type="entry name" value="WD-EF-hand_domain"/>
</dbReference>
<organism evidence="4 5">
    <name type="scientific">Bemisia tabaci</name>
    <name type="common">Sweetpotato whitefly</name>
    <name type="synonym">Aleurodes tabaci</name>
    <dbReference type="NCBI Taxonomy" id="7038"/>
    <lineage>
        <taxon>Eukaryota</taxon>
        <taxon>Metazoa</taxon>
        <taxon>Ecdysozoa</taxon>
        <taxon>Arthropoda</taxon>
        <taxon>Hexapoda</taxon>
        <taxon>Insecta</taxon>
        <taxon>Pterygota</taxon>
        <taxon>Neoptera</taxon>
        <taxon>Paraneoptera</taxon>
        <taxon>Hemiptera</taxon>
        <taxon>Sternorrhyncha</taxon>
        <taxon>Aleyrodoidea</taxon>
        <taxon>Aleyrodidae</taxon>
        <taxon>Aleyrodinae</taxon>
        <taxon>Bemisia</taxon>
    </lineage>
</organism>
<dbReference type="PROSITE" id="PS50082">
    <property type="entry name" value="WD_REPEATS_2"/>
    <property type="match status" value="2"/>
</dbReference>
<reference evidence="4" key="1">
    <citation type="submission" date="2021-12" db="EMBL/GenBank/DDBJ databases">
        <authorList>
            <person name="King R."/>
        </authorList>
    </citation>
    <scope>NUCLEOTIDE SEQUENCE</scope>
</reference>
<proteinExistence type="predicted"/>
<dbReference type="SMART" id="SM00320">
    <property type="entry name" value="WD40"/>
    <property type="match status" value="4"/>
</dbReference>
<dbReference type="EMBL" id="OU963867">
    <property type="protein sequence ID" value="CAH0392279.1"/>
    <property type="molecule type" value="Genomic_DNA"/>
</dbReference>
<dbReference type="Proteomes" id="UP001152759">
    <property type="component" value="Chromosome 6"/>
</dbReference>
<evidence type="ECO:0000256" key="3">
    <source>
        <dbReference type="SAM" id="MobiDB-lite"/>
    </source>
</evidence>
<protein>
    <recommendedName>
        <fullName evidence="6">WD repeat-containing protein</fullName>
    </recommendedName>
</protein>
<dbReference type="InterPro" id="IPR015943">
    <property type="entry name" value="WD40/YVTN_repeat-like_dom_sf"/>
</dbReference>
<feature type="region of interest" description="Disordered" evidence="3">
    <location>
        <begin position="550"/>
        <end position="601"/>
    </location>
</feature>
<feature type="repeat" description="WD" evidence="2">
    <location>
        <begin position="381"/>
        <end position="396"/>
    </location>
</feature>
<dbReference type="PROSITE" id="PS50294">
    <property type="entry name" value="WD_REPEATS_REGION"/>
    <property type="match status" value="1"/>
</dbReference>
<evidence type="ECO:0000313" key="4">
    <source>
        <dbReference type="EMBL" id="CAH0392279.1"/>
    </source>
</evidence>
<feature type="repeat" description="WD" evidence="2">
    <location>
        <begin position="407"/>
        <end position="448"/>
    </location>
</feature>
<evidence type="ECO:0000256" key="2">
    <source>
        <dbReference type="PROSITE-ProRule" id="PRU00221"/>
    </source>
</evidence>
<dbReference type="SUPFAM" id="SSF50978">
    <property type="entry name" value="WD40 repeat-like"/>
    <property type="match status" value="1"/>
</dbReference>
<keyword evidence="5" id="KW-1185">Reference proteome</keyword>
<feature type="compositionally biased region" description="Polar residues" evidence="3">
    <location>
        <begin position="576"/>
        <end position="587"/>
    </location>
</feature>
<keyword evidence="1" id="KW-0677">Repeat</keyword>
<dbReference type="PANTHER" id="PTHR44324:SF3">
    <property type="entry name" value="WD REPEAT-CONTAINING PROTEIN 49-LIKE"/>
    <property type="match status" value="1"/>
</dbReference>
<evidence type="ECO:0000256" key="1">
    <source>
        <dbReference type="ARBA" id="ARBA00022737"/>
    </source>
</evidence>
<dbReference type="Gene3D" id="2.130.10.10">
    <property type="entry name" value="YVTN repeat-like/Quinoprotein amine dehydrogenase"/>
    <property type="match status" value="2"/>
</dbReference>
<accession>A0A9P0AIY2</accession>